<reference evidence="2" key="1">
    <citation type="submission" date="2020-09" db="EMBL/GenBank/DDBJ databases">
        <authorList>
            <person name="Kim M.K."/>
        </authorList>
    </citation>
    <scope>NUCLEOTIDE SEQUENCE</scope>
    <source>
        <strain evidence="2">BT702</strain>
    </source>
</reference>
<feature type="transmembrane region" description="Helical" evidence="1">
    <location>
        <begin position="184"/>
        <end position="203"/>
    </location>
</feature>
<feature type="transmembrane region" description="Helical" evidence="1">
    <location>
        <begin position="40"/>
        <end position="61"/>
    </location>
</feature>
<keyword evidence="1" id="KW-0472">Membrane</keyword>
<evidence type="ECO:0000313" key="2">
    <source>
        <dbReference type="EMBL" id="MBD2705357.1"/>
    </source>
</evidence>
<feature type="transmembrane region" description="Helical" evidence="1">
    <location>
        <begin position="131"/>
        <end position="148"/>
    </location>
</feature>
<feature type="transmembrane region" description="Helical" evidence="1">
    <location>
        <begin position="7"/>
        <end position="28"/>
    </location>
</feature>
<name>A0A927AVV2_9BACT</name>
<proteinExistence type="predicted"/>
<feature type="transmembrane region" description="Helical" evidence="1">
    <location>
        <begin position="154"/>
        <end position="172"/>
    </location>
</feature>
<comment type="caution">
    <text evidence="2">The sequence shown here is derived from an EMBL/GenBank/DDBJ whole genome shotgun (WGS) entry which is preliminary data.</text>
</comment>
<dbReference type="Proteomes" id="UP000598820">
    <property type="component" value="Unassembled WGS sequence"/>
</dbReference>
<keyword evidence="3" id="KW-1185">Reference proteome</keyword>
<keyword evidence="1" id="KW-0812">Transmembrane</keyword>
<accession>A0A927AVV2</accession>
<evidence type="ECO:0000313" key="3">
    <source>
        <dbReference type="Proteomes" id="UP000598820"/>
    </source>
</evidence>
<gene>
    <name evidence="2" type="ORF">IC229_32375</name>
</gene>
<organism evidence="2 3">
    <name type="scientific">Spirosoma profusum</name>
    <dbReference type="NCBI Taxonomy" id="2771354"/>
    <lineage>
        <taxon>Bacteria</taxon>
        <taxon>Pseudomonadati</taxon>
        <taxon>Bacteroidota</taxon>
        <taxon>Cytophagia</taxon>
        <taxon>Cytophagales</taxon>
        <taxon>Cytophagaceae</taxon>
        <taxon>Spirosoma</taxon>
    </lineage>
</organism>
<keyword evidence="1" id="KW-1133">Transmembrane helix</keyword>
<feature type="transmembrane region" description="Helical" evidence="1">
    <location>
        <begin position="73"/>
        <end position="92"/>
    </location>
</feature>
<dbReference type="EMBL" id="JACWZY010000053">
    <property type="protein sequence ID" value="MBD2705357.1"/>
    <property type="molecule type" value="Genomic_DNA"/>
</dbReference>
<dbReference type="RefSeq" id="WP_190892670.1">
    <property type="nucleotide sequence ID" value="NZ_JACWZY010000053.1"/>
</dbReference>
<evidence type="ECO:0000256" key="1">
    <source>
        <dbReference type="SAM" id="Phobius"/>
    </source>
</evidence>
<dbReference type="AlphaFoldDB" id="A0A927AVV2"/>
<feature type="transmembrane region" description="Helical" evidence="1">
    <location>
        <begin position="104"/>
        <end position="124"/>
    </location>
</feature>
<protein>
    <submittedName>
        <fullName evidence="2">Uncharacterized protein</fullName>
    </submittedName>
</protein>
<sequence>MEKAYRNISYLFVAVLILVFLAFFKTYFGLFPTFTGTTTLVHVHAVTILLWFAMLIGQPILIRRKQVALHRAIGKVSYGLVPVMVICFLLMARQHQLRGKDLVLFVYNTFDISLFVLFYIPAIVYKRQPAYHARFMVMTVLPFLGATIGRLPSFPIPGAVLGLLIIIGLLVYERFTRRVYKPYLISLITFVGLLIGCVSILSVGARVLHTLWNACFGG</sequence>